<feature type="transmembrane region" description="Helical" evidence="1">
    <location>
        <begin position="151"/>
        <end position="174"/>
    </location>
</feature>
<evidence type="ECO:0000313" key="3">
    <source>
        <dbReference type="EMBL" id="KDR76630.1"/>
    </source>
</evidence>
<accession>A0A067T0A8</accession>
<dbReference type="InterPro" id="IPR045339">
    <property type="entry name" value="DUF6534"/>
</dbReference>
<keyword evidence="1" id="KW-1133">Transmembrane helix</keyword>
<feature type="domain" description="DUF6534" evidence="2">
    <location>
        <begin position="235"/>
        <end position="321"/>
    </location>
</feature>
<organism evidence="3 4">
    <name type="scientific">Galerina marginata (strain CBS 339.88)</name>
    <dbReference type="NCBI Taxonomy" id="685588"/>
    <lineage>
        <taxon>Eukaryota</taxon>
        <taxon>Fungi</taxon>
        <taxon>Dikarya</taxon>
        <taxon>Basidiomycota</taxon>
        <taxon>Agaricomycotina</taxon>
        <taxon>Agaricomycetes</taxon>
        <taxon>Agaricomycetidae</taxon>
        <taxon>Agaricales</taxon>
        <taxon>Agaricineae</taxon>
        <taxon>Strophariaceae</taxon>
        <taxon>Galerina</taxon>
    </lineage>
</organism>
<name>A0A067T0A8_GALM3</name>
<reference evidence="4" key="1">
    <citation type="journal article" date="2014" name="Proc. Natl. Acad. Sci. U.S.A.">
        <title>Extensive sampling of basidiomycete genomes demonstrates inadequacy of the white-rot/brown-rot paradigm for wood decay fungi.</title>
        <authorList>
            <person name="Riley R."/>
            <person name="Salamov A.A."/>
            <person name="Brown D.W."/>
            <person name="Nagy L.G."/>
            <person name="Floudas D."/>
            <person name="Held B.W."/>
            <person name="Levasseur A."/>
            <person name="Lombard V."/>
            <person name="Morin E."/>
            <person name="Otillar R."/>
            <person name="Lindquist E.A."/>
            <person name="Sun H."/>
            <person name="LaButti K.M."/>
            <person name="Schmutz J."/>
            <person name="Jabbour D."/>
            <person name="Luo H."/>
            <person name="Baker S.E."/>
            <person name="Pisabarro A.G."/>
            <person name="Walton J.D."/>
            <person name="Blanchette R.A."/>
            <person name="Henrissat B."/>
            <person name="Martin F."/>
            <person name="Cullen D."/>
            <person name="Hibbett D.S."/>
            <person name="Grigoriev I.V."/>
        </authorList>
    </citation>
    <scope>NUCLEOTIDE SEQUENCE [LARGE SCALE GENOMIC DNA]</scope>
    <source>
        <strain evidence="4">CBS 339.88</strain>
    </source>
</reference>
<keyword evidence="1" id="KW-0812">Transmembrane</keyword>
<protein>
    <recommendedName>
        <fullName evidence="2">DUF6534 domain-containing protein</fullName>
    </recommendedName>
</protein>
<feature type="transmembrane region" description="Helical" evidence="1">
    <location>
        <begin position="296"/>
        <end position="316"/>
    </location>
</feature>
<dbReference type="STRING" id="685588.A0A067T0A8"/>
<evidence type="ECO:0000256" key="1">
    <source>
        <dbReference type="SAM" id="Phobius"/>
    </source>
</evidence>
<dbReference type="PANTHER" id="PTHR40465:SF1">
    <property type="entry name" value="DUF6534 DOMAIN-CONTAINING PROTEIN"/>
    <property type="match status" value="1"/>
</dbReference>
<dbReference type="Proteomes" id="UP000027222">
    <property type="component" value="Unassembled WGS sequence"/>
</dbReference>
<feature type="transmembrane region" description="Helical" evidence="1">
    <location>
        <begin position="223"/>
        <end position="249"/>
    </location>
</feature>
<dbReference type="PANTHER" id="PTHR40465">
    <property type="entry name" value="CHROMOSOME 1, WHOLE GENOME SHOTGUN SEQUENCE"/>
    <property type="match status" value="1"/>
</dbReference>
<feature type="transmembrane region" description="Helical" evidence="1">
    <location>
        <begin position="186"/>
        <end position="211"/>
    </location>
</feature>
<dbReference type="AlphaFoldDB" id="A0A067T0A8"/>
<gene>
    <name evidence="3" type="ORF">GALMADRAFT_139541</name>
</gene>
<dbReference type="HOGENOM" id="CLU_046025_1_1_1"/>
<feature type="transmembrane region" description="Helical" evidence="1">
    <location>
        <begin position="270"/>
        <end position="290"/>
    </location>
</feature>
<keyword evidence="4" id="KW-1185">Reference proteome</keyword>
<feature type="transmembrane region" description="Helical" evidence="1">
    <location>
        <begin position="78"/>
        <end position="100"/>
    </location>
</feature>
<feature type="transmembrane region" description="Helical" evidence="1">
    <location>
        <begin position="120"/>
        <end position="139"/>
    </location>
</feature>
<evidence type="ECO:0000313" key="4">
    <source>
        <dbReference type="Proteomes" id="UP000027222"/>
    </source>
</evidence>
<proteinExistence type="predicted"/>
<sequence length="370" mass="41244">MIWRHLSLFVTPDPRNGSTTLAVDDCRPSIDLVEISGIPRSSSQAIKKLILLKSTKNPSYTQMENSQGINLSQTLAPLYWGFVVSLLLGGITIVQAYIYFPAQQDRFWARFTNFSRILDLLSSILIAQSVYYYLIPHFGSLQPLSSVTPELSAECLVSTMITFISQAFFVYQLYNVKRLDSTRWIVLGSIAGCAIIAFAGGIACVASMYVFHHGVLSNRNGTFSIFFGIAKGFGAATDIIATAAMCMYLTSSRTGIERTTTLLNKLMRYVIHRGVLVTLIQTVLLVTFYAAPDHLYWIAFHINVTKLYANTFFAMLNGRRSLQDTRASAGPQKLAFQNEEFNLREIEENDGTIRSANMPTITTTVETLDL</sequence>
<dbReference type="EMBL" id="KL142378">
    <property type="protein sequence ID" value="KDR76630.1"/>
    <property type="molecule type" value="Genomic_DNA"/>
</dbReference>
<evidence type="ECO:0000259" key="2">
    <source>
        <dbReference type="Pfam" id="PF20152"/>
    </source>
</evidence>
<keyword evidence="1" id="KW-0472">Membrane</keyword>
<dbReference type="Pfam" id="PF20152">
    <property type="entry name" value="DUF6534"/>
    <property type="match status" value="1"/>
</dbReference>
<dbReference type="OrthoDB" id="2792702at2759"/>